<dbReference type="GO" id="GO:0008381">
    <property type="term" value="F:mechanosensitive monoatomic ion channel activity"/>
    <property type="evidence" value="ECO:0007669"/>
    <property type="project" value="InterPro"/>
</dbReference>
<feature type="domain" description="Mechanosensitive ion channel MscS" evidence="6">
    <location>
        <begin position="109"/>
        <end position="172"/>
    </location>
</feature>
<evidence type="ECO:0000313" key="7">
    <source>
        <dbReference type="EMBL" id="CAA9476034.1"/>
    </source>
</evidence>
<dbReference type="PANTHER" id="PTHR30221">
    <property type="entry name" value="SMALL-CONDUCTANCE MECHANOSENSITIVE CHANNEL"/>
    <property type="match status" value="1"/>
</dbReference>
<evidence type="ECO:0000256" key="4">
    <source>
        <dbReference type="ARBA" id="ARBA00023136"/>
    </source>
</evidence>
<keyword evidence="4 5" id="KW-0472">Membrane</keyword>
<dbReference type="SUPFAM" id="SSF50182">
    <property type="entry name" value="Sm-like ribonucleoproteins"/>
    <property type="match status" value="1"/>
</dbReference>
<sequence>MAESFFQRWDHQLTALGTVVLVLVVVFVVDRAFKRRGRALARRVTGGEDLDPVLETRLRFVRRLVEAVIIVIGLMIALSQFTALDRFAASILASSALVAAVVGFAAQQTIGNVIAGVMLAVTQPIRIGDRVTFEDHSGVVEDIRLTHTFLQTGGDARIIVPNGKLAGTVVRNDSIVTETVAVEVEVWLANEADELRALEVVEAAVPGTQATIKAITFEGTTLAVTGEPSSPVERATREADLRRAVAQALRTASLR</sequence>
<evidence type="ECO:0000256" key="2">
    <source>
        <dbReference type="ARBA" id="ARBA00022692"/>
    </source>
</evidence>
<dbReference type="Pfam" id="PF00924">
    <property type="entry name" value="MS_channel_2nd"/>
    <property type="match status" value="1"/>
</dbReference>
<name>A0A6J4RPE6_9ACTN</name>
<dbReference type="InterPro" id="IPR006685">
    <property type="entry name" value="MscS_channel_2nd"/>
</dbReference>
<dbReference type="InterPro" id="IPR010920">
    <property type="entry name" value="LSM_dom_sf"/>
</dbReference>
<keyword evidence="3 5" id="KW-1133">Transmembrane helix</keyword>
<dbReference type="AlphaFoldDB" id="A0A6J4RPE6"/>
<dbReference type="Gene3D" id="1.10.287.1260">
    <property type="match status" value="1"/>
</dbReference>
<accession>A0A6J4RPE6</accession>
<protein>
    <recommendedName>
        <fullName evidence="6">Mechanosensitive ion channel MscS domain-containing protein</fullName>
    </recommendedName>
</protein>
<feature type="transmembrane region" description="Helical" evidence="5">
    <location>
        <begin position="64"/>
        <end position="81"/>
    </location>
</feature>
<dbReference type="InterPro" id="IPR045275">
    <property type="entry name" value="MscS_archaea/bacteria_type"/>
</dbReference>
<evidence type="ECO:0000256" key="3">
    <source>
        <dbReference type="ARBA" id="ARBA00022989"/>
    </source>
</evidence>
<evidence type="ECO:0000259" key="6">
    <source>
        <dbReference type="Pfam" id="PF00924"/>
    </source>
</evidence>
<dbReference type="GO" id="GO:0016020">
    <property type="term" value="C:membrane"/>
    <property type="evidence" value="ECO:0007669"/>
    <property type="project" value="UniProtKB-SubCell"/>
</dbReference>
<dbReference type="InterPro" id="IPR023408">
    <property type="entry name" value="MscS_beta-dom_sf"/>
</dbReference>
<dbReference type="EMBL" id="CADCVT010000037">
    <property type="protein sequence ID" value="CAA9476034.1"/>
    <property type="molecule type" value="Genomic_DNA"/>
</dbReference>
<dbReference type="Gene3D" id="2.30.30.60">
    <property type="match status" value="1"/>
</dbReference>
<proteinExistence type="predicted"/>
<evidence type="ECO:0000256" key="1">
    <source>
        <dbReference type="ARBA" id="ARBA00004370"/>
    </source>
</evidence>
<reference evidence="7" key="1">
    <citation type="submission" date="2020-02" db="EMBL/GenBank/DDBJ databases">
        <authorList>
            <person name="Meier V. D."/>
        </authorList>
    </citation>
    <scope>NUCLEOTIDE SEQUENCE</scope>
    <source>
        <strain evidence="7">AVDCRST_MAG85</strain>
    </source>
</reference>
<evidence type="ECO:0000256" key="5">
    <source>
        <dbReference type="SAM" id="Phobius"/>
    </source>
</evidence>
<gene>
    <name evidence="7" type="ORF">AVDCRST_MAG85-321</name>
</gene>
<comment type="subcellular location">
    <subcellularLocation>
        <location evidence="1">Membrane</location>
    </subcellularLocation>
</comment>
<dbReference type="PANTHER" id="PTHR30221:SF1">
    <property type="entry name" value="SMALL-CONDUCTANCE MECHANOSENSITIVE CHANNEL"/>
    <property type="match status" value="1"/>
</dbReference>
<feature type="transmembrane region" description="Helical" evidence="5">
    <location>
        <begin position="12"/>
        <end position="33"/>
    </location>
</feature>
<organism evidence="7">
    <name type="scientific">uncultured Solirubrobacteraceae bacterium</name>
    <dbReference type="NCBI Taxonomy" id="1162706"/>
    <lineage>
        <taxon>Bacteria</taxon>
        <taxon>Bacillati</taxon>
        <taxon>Actinomycetota</taxon>
        <taxon>Thermoleophilia</taxon>
        <taxon>Solirubrobacterales</taxon>
        <taxon>Solirubrobacteraceae</taxon>
        <taxon>environmental samples</taxon>
    </lineage>
</organism>
<keyword evidence="2 5" id="KW-0812">Transmembrane</keyword>